<dbReference type="Gene3D" id="3.90.180.10">
    <property type="entry name" value="Medium-chain alcohol dehydrogenases, catalytic domain"/>
    <property type="match status" value="2"/>
</dbReference>
<evidence type="ECO:0000259" key="2">
    <source>
        <dbReference type="Pfam" id="PF08240"/>
    </source>
</evidence>
<keyword evidence="4" id="KW-1185">Reference proteome</keyword>
<keyword evidence="1" id="KW-0560">Oxidoreductase</keyword>
<dbReference type="AlphaFoldDB" id="S0EWT7"/>
<dbReference type="InterPro" id="IPR036291">
    <property type="entry name" value="NAD(P)-bd_dom_sf"/>
</dbReference>
<protein>
    <submittedName>
        <fullName evidence="3">Zn-dependent alcohol dehydrogenases</fullName>
    </submittedName>
</protein>
<dbReference type="STRING" id="454171.CP488_00770"/>
<dbReference type="InterPro" id="IPR011032">
    <property type="entry name" value="GroES-like_sf"/>
</dbReference>
<dbReference type="PANTHER" id="PTHR43401">
    <property type="entry name" value="L-THREONINE 3-DEHYDROGENASE"/>
    <property type="match status" value="1"/>
</dbReference>
<proteinExistence type="predicted"/>
<dbReference type="KEGG" id="ccz:CCALI_00386"/>
<dbReference type="Pfam" id="PF08240">
    <property type="entry name" value="ADH_N"/>
    <property type="match status" value="1"/>
</dbReference>
<dbReference type="GO" id="GO:0016491">
    <property type="term" value="F:oxidoreductase activity"/>
    <property type="evidence" value="ECO:0007669"/>
    <property type="project" value="UniProtKB-KW"/>
</dbReference>
<sequence>MDKLERYRRVLGTIPTKMLRWNLYGAGLENFGRSGAPEVEEIPQCGPHELLVRHDACGLCYSDTKVVSLGSQHPRLIGRDLTREPVTLGHEVCCTVVDVGSELEGHFERGERYVIQADVFHNGKSMAYGYVFRGGLSEYGIIPREMIEGDEGCYLLPIQAAIGYAEAALVEPWACVVASYAIAHRSHPKPGGSFLLVVGKDGENIEIGDVIGATLTSPVPREVVLITAEGLDVTPIIRQIEATNVKMTRRSVSDLMEGRIGNFDDIIIAGCWDAELVEKVCDMPADDGVVVLALTEPLPPKIALDIGRVHYNRRFYMGAKGNRVADAYKEPRTAELRAGGCAWFIGAAGPMGQMHVQRALQLPEPPELIVVTDRHDDRLESLNKRFGGLARQRQIELITRNVRGMDTDQQAEMLMELTRGRAFDDIVSMVADAAAIEAAVELLANGGWFNIFAGVARGTKIGVPCTRIVRDGCRFIGSSGSSLAAMRETLARVEQATLNTNASLAAIGGMEAARDGLQAVKEGRFPGKTLIFPHLHQLPLTALPDLKDVLPSVYGLLEDGQFWTRAAEEELFRLLL</sequence>
<feature type="domain" description="Alcohol dehydrogenase-like N-terminal" evidence="2">
    <location>
        <begin position="46"/>
        <end position="146"/>
    </location>
</feature>
<dbReference type="Proteomes" id="UP000014227">
    <property type="component" value="Chromosome I"/>
</dbReference>
<dbReference type="HOGENOM" id="CLU_472321_0_0_0"/>
<dbReference type="InterPro" id="IPR050129">
    <property type="entry name" value="Zn_alcohol_dh"/>
</dbReference>
<evidence type="ECO:0000256" key="1">
    <source>
        <dbReference type="ARBA" id="ARBA00023002"/>
    </source>
</evidence>
<gene>
    <name evidence="3" type="ORF">CCALI_00386</name>
</gene>
<dbReference type="EMBL" id="HF951689">
    <property type="protein sequence ID" value="CCW34223.1"/>
    <property type="molecule type" value="Genomic_DNA"/>
</dbReference>
<dbReference type="OrthoDB" id="9787435at2"/>
<evidence type="ECO:0000313" key="3">
    <source>
        <dbReference type="EMBL" id="CCW34223.1"/>
    </source>
</evidence>
<dbReference type="PATRIC" id="fig|1303518.3.peg.393"/>
<evidence type="ECO:0000313" key="4">
    <source>
        <dbReference type="Proteomes" id="UP000014227"/>
    </source>
</evidence>
<dbReference type="eggNOG" id="COG1063">
    <property type="taxonomic scope" value="Bacteria"/>
</dbReference>
<dbReference type="Gene3D" id="3.40.50.720">
    <property type="entry name" value="NAD(P)-binding Rossmann-like Domain"/>
    <property type="match status" value="1"/>
</dbReference>
<dbReference type="SUPFAM" id="SSF50129">
    <property type="entry name" value="GroES-like"/>
    <property type="match status" value="1"/>
</dbReference>
<dbReference type="SUPFAM" id="SSF51735">
    <property type="entry name" value="NAD(P)-binding Rossmann-fold domains"/>
    <property type="match status" value="1"/>
</dbReference>
<accession>S0EWT7</accession>
<organism evidence="3 4">
    <name type="scientific">Chthonomonas calidirosea (strain DSM 23976 / ICMP 18418 / T49)</name>
    <dbReference type="NCBI Taxonomy" id="1303518"/>
    <lineage>
        <taxon>Bacteria</taxon>
        <taxon>Bacillati</taxon>
        <taxon>Armatimonadota</taxon>
        <taxon>Chthonomonadia</taxon>
        <taxon>Chthonomonadales</taxon>
        <taxon>Chthonomonadaceae</taxon>
        <taxon>Chthonomonas</taxon>
    </lineage>
</organism>
<dbReference type="InterPro" id="IPR013154">
    <property type="entry name" value="ADH-like_N"/>
</dbReference>
<dbReference type="InParanoid" id="S0EWT7"/>
<dbReference type="PANTHER" id="PTHR43401:SF2">
    <property type="entry name" value="L-THREONINE 3-DEHYDROGENASE"/>
    <property type="match status" value="1"/>
</dbReference>
<reference evidence="4" key="1">
    <citation type="submission" date="2013-03" db="EMBL/GenBank/DDBJ databases">
        <title>Genome sequence of Chthonomonas calidirosea, the first sequenced genome from the Armatimonadetes phylum (formally candidate division OP10).</title>
        <authorList>
            <person name="Lee K.C.Y."/>
            <person name="Morgan X.C."/>
            <person name="Dunfield P.F."/>
            <person name="Tamas I."/>
            <person name="Houghton K.M."/>
            <person name="Vyssotski M."/>
            <person name="Ryan J.L.J."/>
            <person name="Lagutin K."/>
            <person name="McDonald I.R."/>
            <person name="Stott M.B."/>
        </authorList>
    </citation>
    <scope>NUCLEOTIDE SEQUENCE [LARGE SCALE GENOMIC DNA]</scope>
    <source>
        <strain evidence="4">DSM 23976 / ICMP 18418 / T49</strain>
    </source>
</reference>
<name>S0EWT7_CHTCT</name>